<name>A0AAE3IFQ6_9FIRM</name>
<keyword evidence="2" id="KW-1133">Transmembrane helix</keyword>
<evidence type="ECO:0000313" key="4">
    <source>
        <dbReference type="Proteomes" id="UP001208131"/>
    </source>
</evidence>
<dbReference type="AlphaFoldDB" id="A0AAE3IFQ6"/>
<dbReference type="RefSeq" id="WP_267300266.1">
    <property type="nucleotide sequence ID" value="NZ_JAOQJZ010000001.1"/>
</dbReference>
<dbReference type="Proteomes" id="UP001208131">
    <property type="component" value="Unassembled WGS sequence"/>
</dbReference>
<keyword evidence="4" id="KW-1185">Reference proteome</keyword>
<organism evidence="3 4">
    <name type="scientific">Hominimerdicola aceti</name>
    <dbReference type="NCBI Taxonomy" id="2981726"/>
    <lineage>
        <taxon>Bacteria</taxon>
        <taxon>Bacillati</taxon>
        <taxon>Bacillota</taxon>
        <taxon>Clostridia</taxon>
        <taxon>Eubacteriales</taxon>
        <taxon>Oscillospiraceae</taxon>
        <taxon>Hominimerdicola</taxon>
    </lineage>
</organism>
<accession>A0AAE3IFQ6</accession>
<comment type="caution">
    <text evidence="3">The sequence shown here is derived from an EMBL/GenBank/DDBJ whole genome shotgun (WGS) entry which is preliminary data.</text>
</comment>
<feature type="region of interest" description="Disordered" evidence="1">
    <location>
        <begin position="51"/>
        <end position="104"/>
    </location>
</feature>
<proteinExistence type="predicted"/>
<evidence type="ECO:0000256" key="1">
    <source>
        <dbReference type="SAM" id="MobiDB-lite"/>
    </source>
</evidence>
<reference evidence="3 4" key="1">
    <citation type="journal article" date="2021" name="ISME Commun">
        <title>Automated analysis of genomic sequences facilitates high-throughput and comprehensive description of bacteria.</title>
        <authorList>
            <person name="Hitch T.C.A."/>
        </authorList>
    </citation>
    <scope>NUCLEOTIDE SEQUENCE [LARGE SCALE GENOMIC DNA]</scope>
    <source>
        <strain evidence="3 4">Sanger_31</strain>
    </source>
</reference>
<feature type="compositionally biased region" description="Basic and acidic residues" evidence="1">
    <location>
        <begin position="62"/>
        <end position="84"/>
    </location>
</feature>
<sequence>MSRNKCRICGYRFKSDDEIICPECFTARDEDISCNSLSDDLHSHDLRADNEQDGWFGQSENDTFKEEKNDFVSEERKEEARDENFQSTYTPPKNPTPPPSYSNSRAEKLAALNNYSQQRTNYNRPNNSSYSFNATNINHSNKKNGGKGCATAVVVIIILMAILPTIIGFVSSKIISSKYDDYNYDYDYDDTYSEAEDDYTDHSNLYVAQDAEDGTYSVQYQGYTLTERKVSDLTDEERNSLSGGIISGDTVWEIDLDLDVNISDNNRQVKFTFAYNTAYDENDNSFFSNNFFPGESDYGDDMTYTIKFLVPADTKRTTFTACFQNDDWITDSFQFNIPLDKNTDSSGDLSSDSYTKIGGVDTAA</sequence>
<evidence type="ECO:0000313" key="3">
    <source>
        <dbReference type="EMBL" id="MCU6704587.1"/>
    </source>
</evidence>
<feature type="transmembrane region" description="Helical" evidence="2">
    <location>
        <begin position="149"/>
        <end position="170"/>
    </location>
</feature>
<keyword evidence="2" id="KW-0472">Membrane</keyword>
<dbReference type="EMBL" id="JAOQJZ010000001">
    <property type="protein sequence ID" value="MCU6704587.1"/>
    <property type="molecule type" value="Genomic_DNA"/>
</dbReference>
<evidence type="ECO:0000256" key="2">
    <source>
        <dbReference type="SAM" id="Phobius"/>
    </source>
</evidence>
<protein>
    <submittedName>
        <fullName evidence="3">Uncharacterized protein</fullName>
    </submittedName>
</protein>
<gene>
    <name evidence="3" type="ORF">OCV57_01435</name>
</gene>
<keyword evidence="2" id="KW-0812">Transmembrane</keyword>